<keyword evidence="3" id="KW-1185">Reference proteome</keyword>
<sequence length="128" mass="13581">MGEPRGWWGRKLHRLTAGTSQLDAEDLQAAAAACGAAPMSRCRDRDEICVAGTIQAVTVRARSGAPTLEVDIYDGSGTVTLVFLGRRDIPGLRAGASVKASGRVTLQDDRPNIFNPRYELLPVSSASA</sequence>
<dbReference type="CDD" id="cd04488">
    <property type="entry name" value="RecG_wedge_OBF"/>
    <property type="match status" value="1"/>
</dbReference>
<protein>
    <submittedName>
        <fullName evidence="2">RecG-like helicase</fullName>
    </submittedName>
</protein>
<dbReference type="GO" id="GO:0003676">
    <property type="term" value="F:nucleic acid binding"/>
    <property type="evidence" value="ECO:0007669"/>
    <property type="project" value="InterPro"/>
</dbReference>
<dbReference type="Proteomes" id="UP000234331">
    <property type="component" value="Unassembled WGS sequence"/>
</dbReference>
<organism evidence="2 3">
    <name type="scientific">Frankia canadensis</name>
    <dbReference type="NCBI Taxonomy" id="1836972"/>
    <lineage>
        <taxon>Bacteria</taxon>
        <taxon>Bacillati</taxon>
        <taxon>Actinomycetota</taxon>
        <taxon>Actinomycetes</taxon>
        <taxon>Frankiales</taxon>
        <taxon>Frankiaceae</taxon>
        <taxon>Frankia</taxon>
    </lineage>
</organism>
<keyword evidence="2" id="KW-0547">Nucleotide-binding</keyword>
<dbReference type="Gene3D" id="2.40.50.140">
    <property type="entry name" value="Nucleic acid-binding proteins"/>
    <property type="match status" value="1"/>
</dbReference>
<name>A0A2I2KQ84_9ACTN</name>
<dbReference type="OrthoDB" id="3268233at2"/>
<accession>A0A2I2KQ84</accession>
<evidence type="ECO:0000313" key="2">
    <source>
        <dbReference type="EMBL" id="SNQ47833.1"/>
    </source>
</evidence>
<keyword evidence="2" id="KW-0067">ATP-binding</keyword>
<dbReference type="EMBL" id="FZMO01000115">
    <property type="protein sequence ID" value="SNQ47833.1"/>
    <property type="molecule type" value="Genomic_DNA"/>
</dbReference>
<keyword evidence="2" id="KW-0378">Hydrolase</keyword>
<proteinExistence type="predicted"/>
<dbReference type="InterPro" id="IPR004365">
    <property type="entry name" value="NA-bd_OB_tRNA"/>
</dbReference>
<keyword evidence="2" id="KW-0347">Helicase</keyword>
<evidence type="ECO:0000313" key="3">
    <source>
        <dbReference type="Proteomes" id="UP000234331"/>
    </source>
</evidence>
<feature type="domain" description="OB" evidence="1">
    <location>
        <begin position="49"/>
        <end position="121"/>
    </location>
</feature>
<reference evidence="2 3" key="1">
    <citation type="submission" date="2017-06" db="EMBL/GenBank/DDBJ databases">
        <authorList>
            <person name="Kim H.J."/>
            <person name="Triplett B.A."/>
        </authorList>
    </citation>
    <scope>NUCLEOTIDE SEQUENCE [LARGE SCALE GENOMIC DNA]</scope>
    <source>
        <strain evidence="2">FRACA_ARgP5</strain>
    </source>
</reference>
<dbReference type="GO" id="GO:0004386">
    <property type="term" value="F:helicase activity"/>
    <property type="evidence" value="ECO:0007669"/>
    <property type="project" value="UniProtKB-KW"/>
</dbReference>
<evidence type="ECO:0000259" key="1">
    <source>
        <dbReference type="Pfam" id="PF01336"/>
    </source>
</evidence>
<dbReference type="RefSeq" id="WP_101831614.1">
    <property type="nucleotide sequence ID" value="NZ_FZMO01000115.1"/>
</dbReference>
<dbReference type="AlphaFoldDB" id="A0A2I2KQ84"/>
<dbReference type="InterPro" id="IPR012340">
    <property type="entry name" value="NA-bd_OB-fold"/>
</dbReference>
<dbReference type="Pfam" id="PF01336">
    <property type="entry name" value="tRNA_anti-codon"/>
    <property type="match status" value="1"/>
</dbReference>
<gene>
    <name evidence="2" type="ORF">FRACA_2010009</name>
</gene>